<comment type="caution">
    <text evidence="3">The sequence shown here is derived from an EMBL/GenBank/DDBJ whole genome shotgun (WGS) entry which is preliminary data.</text>
</comment>
<accession>A0A168F2S9</accession>
<keyword evidence="4" id="KW-1185">Reference proteome</keyword>
<dbReference type="Proteomes" id="UP000078544">
    <property type="component" value="Unassembled WGS sequence"/>
</dbReference>
<protein>
    <submittedName>
        <fullName evidence="3">Oxidoreductase-lik</fullName>
    </submittedName>
</protein>
<feature type="region of interest" description="Disordered" evidence="1">
    <location>
        <begin position="36"/>
        <end position="67"/>
    </location>
</feature>
<evidence type="ECO:0000256" key="1">
    <source>
        <dbReference type="SAM" id="MobiDB-lite"/>
    </source>
</evidence>
<dbReference type="PANTHER" id="PTHR21193">
    <property type="entry name" value="OXIDOREDUCTASE-LIKE DOMAIN-CONTAINING PROTEIN 1"/>
    <property type="match status" value="1"/>
</dbReference>
<dbReference type="InterPro" id="IPR039251">
    <property type="entry name" value="OXLD1"/>
</dbReference>
<feature type="compositionally biased region" description="Basic and acidic residues" evidence="1">
    <location>
        <begin position="50"/>
        <end position="64"/>
    </location>
</feature>
<feature type="compositionally biased region" description="Low complexity" evidence="1">
    <location>
        <begin position="36"/>
        <end position="49"/>
    </location>
</feature>
<dbReference type="InterPro" id="IPR019180">
    <property type="entry name" value="Oxidoreductase-like_N"/>
</dbReference>
<dbReference type="EMBL" id="AZGY01000003">
    <property type="protein sequence ID" value="KZZ99413.1"/>
    <property type="molecule type" value="Genomic_DNA"/>
</dbReference>
<dbReference type="GO" id="GO:0005739">
    <property type="term" value="C:mitochondrion"/>
    <property type="evidence" value="ECO:0007669"/>
    <property type="project" value="TreeGrafter"/>
</dbReference>
<sequence length="293" mass="31550">MTKLVRPCVRLCGAAPTNTTTTTMFMSTGRHPAAAAAPRCLATASSSSSSHRDRWRPPQPDHQHQQYPLGAYYASVMRGGDPINYASASPPVPVPPPPPSAAAANPESESQPPSSAAQRARIIFGSRLLGPAEHADRARAKHDRSQLVAGVLVPPRPEEPDNCCMSGCVNCVWERYREDMEEWTAKKREAAQAVQAAQAQAQGSAETNPVDGGGGGAAARDEGKQEALPLVVGTMKKQKDAGSWAARQQQQHQHQQERLEEDVFGDVPVGIREFMKQEKRLKAKHAREGTIGG</sequence>
<reference evidence="3 4" key="1">
    <citation type="journal article" date="2016" name="Genome Biol. Evol.">
        <title>Divergent and convergent evolution of fungal pathogenicity.</title>
        <authorList>
            <person name="Shang Y."/>
            <person name="Xiao G."/>
            <person name="Zheng P."/>
            <person name="Cen K."/>
            <person name="Zhan S."/>
            <person name="Wang C."/>
        </authorList>
    </citation>
    <scope>NUCLEOTIDE SEQUENCE [LARGE SCALE GENOMIC DNA]</scope>
    <source>
        <strain evidence="3 4">RCEF 2490</strain>
    </source>
</reference>
<feature type="region of interest" description="Disordered" evidence="1">
    <location>
        <begin position="195"/>
        <end position="261"/>
    </location>
</feature>
<dbReference type="STRING" id="1081109.A0A168F2S9"/>
<feature type="compositionally biased region" description="Pro residues" evidence="1">
    <location>
        <begin position="90"/>
        <end position="100"/>
    </location>
</feature>
<gene>
    <name evidence="3" type="ORF">AAL_01985</name>
</gene>
<dbReference type="Pfam" id="PF09791">
    <property type="entry name" value="Oxidored-like"/>
    <property type="match status" value="1"/>
</dbReference>
<organism evidence="3 4">
    <name type="scientific">Moelleriella libera RCEF 2490</name>
    <dbReference type="NCBI Taxonomy" id="1081109"/>
    <lineage>
        <taxon>Eukaryota</taxon>
        <taxon>Fungi</taxon>
        <taxon>Dikarya</taxon>
        <taxon>Ascomycota</taxon>
        <taxon>Pezizomycotina</taxon>
        <taxon>Sordariomycetes</taxon>
        <taxon>Hypocreomycetidae</taxon>
        <taxon>Hypocreales</taxon>
        <taxon>Clavicipitaceae</taxon>
        <taxon>Moelleriella</taxon>
    </lineage>
</organism>
<dbReference type="OrthoDB" id="10064411at2759"/>
<dbReference type="PANTHER" id="PTHR21193:SF3">
    <property type="entry name" value="OXIDOREDUCTASE-LIKE DOMAIN-CONTAINING PROTEIN 1"/>
    <property type="match status" value="1"/>
</dbReference>
<evidence type="ECO:0000313" key="4">
    <source>
        <dbReference type="Proteomes" id="UP000078544"/>
    </source>
</evidence>
<proteinExistence type="predicted"/>
<feature type="region of interest" description="Disordered" evidence="1">
    <location>
        <begin position="84"/>
        <end position="118"/>
    </location>
</feature>
<feature type="compositionally biased region" description="Low complexity" evidence="1">
    <location>
        <begin position="101"/>
        <end position="118"/>
    </location>
</feature>
<dbReference type="AlphaFoldDB" id="A0A168F2S9"/>
<feature type="domain" description="Oxidoreductase-like" evidence="2">
    <location>
        <begin position="148"/>
        <end position="191"/>
    </location>
</feature>
<evidence type="ECO:0000259" key="2">
    <source>
        <dbReference type="Pfam" id="PF09791"/>
    </source>
</evidence>
<name>A0A168F2S9_9HYPO</name>
<evidence type="ECO:0000313" key="3">
    <source>
        <dbReference type="EMBL" id="KZZ99413.1"/>
    </source>
</evidence>